<dbReference type="EMBL" id="JAANXD010000017">
    <property type="protein sequence ID" value="MBS1257259.1"/>
    <property type="molecule type" value="Genomic_DNA"/>
</dbReference>
<dbReference type="PANTHER" id="PTHR43071:SF1">
    <property type="entry name" value="2-AMINO-4-HYDROXY-6-HYDROXYMETHYLDIHYDROPTERIDINE PYROPHOSPHOKINASE"/>
    <property type="match status" value="1"/>
</dbReference>
<gene>
    <name evidence="14" type="ORF">MAG551_00296</name>
</gene>
<dbReference type="GO" id="GO:0016301">
    <property type="term" value="F:kinase activity"/>
    <property type="evidence" value="ECO:0007669"/>
    <property type="project" value="UniProtKB-KW"/>
</dbReference>
<dbReference type="SUPFAM" id="SSF55083">
    <property type="entry name" value="6-hydroxymethyl-7,8-dihydropterin pyrophosphokinase, HPPK"/>
    <property type="match status" value="1"/>
</dbReference>
<dbReference type="PROSITE" id="PS00794">
    <property type="entry name" value="HPPK"/>
    <property type="match status" value="1"/>
</dbReference>
<evidence type="ECO:0000256" key="5">
    <source>
        <dbReference type="ARBA" id="ARBA00022679"/>
    </source>
</evidence>
<keyword evidence="7" id="KW-0418">Kinase</keyword>
<evidence type="ECO:0000256" key="2">
    <source>
        <dbReference type="ARBA" id="ARBA00005810"/>
    </source>
</evidence>
<accession>A0A941W0D2</accession>
<evidence type="ECO:0000256" key="3">
    <source>
        <dbReference type="ARBA" id="ARBA00013253"/>
    </source>
</evidence>
<protein>
    <recommendedName>
        <fullName evidence="4">2-amino-4-hydroxy-6-hydroxymethyldihydropteridine pyrophosphokinase</fullName>
        <ecNumber evidence="3">2.7.6.3</ecNumber>
    </recommendedName>
    <alternativeName>
        <fullName evidence="11">6-hydroxymethyl-7,8-dihydropterin pyrophosphokinase</fullName>
    </alternativeName>
    <alternativeName>
        <fullName evidence="12">7,8-dihydro-6-hydroxymethylpterin-pyrophosphokinase</fullName>
    </alternativeName>
</protein>
<evidence type="ECO:0000256" key="10">
    <source>
        <dbReference type="ARBA" id="ARBA00029409"/>
    </source>
</evidence>
<sequence length="152" mass="17128">MTKVYAGLGSNLGNREANLVRAITRIDACNDICVKGKSGFLETKPVGGPPQPDYLNCAIVLDTEIEPQALLKEFKKIEVELGRKPGVRWGPRIIDLDILLYGDRVINDHNLKIPHESMHKRIFVLEPLCKISPDIRHPVLRKNVSELLEELK</sequence>
<dbReference type="Proteomes" id="UP000722750">
    <property type="component" value="Unassembled WGS sequence"/>
</dbReference>
<evidence type="ECO:0000256" key="4">
    <source>
        <dbReference type="ARBA" id="ARBA00016218"/>
    </source>
</evidence>
<comment type="caution">
    <text evidence="14">The sequence shown here is derived from an EMBL/GenBank/DDBJ whole genome shotgun (WGS) entry which is preliminary data.</text>
</comment>
<dbReference type="Gene3D" id="3.30.70.560">
    <property type="entry name" value="7,8-Dihydro-6-hydroxymethylpterin-pyrophosphokinase HPPK"/>
    <property type="match status" value="1"/>
</dbReference>
<keyword evidence="9" id="KW-0289">Folate biosynthesis</keyword>
<comment type="similarity">
    <text evidence="2">Belongs to the HPPK family.</text>
</comment>
<dbReference type="GO" id="GO:0003848">
    <property type="term" value="F:2-amino-4-hydroxy-6-hydroxymethyldihydropteridine diphosphokinase activity"/>
    <property type="evidence" value="ECO:0007669"/>
    <property type="project" value="UniProtKB-EC"/>
</dbReference>
<evidence type="ECO:0000259" key="13">
    <source>
        <dbReference type="PROSITE" id="PS00794"/>
    </source>
</evidence>
<dbReference type="GO" id="GO:0046656">
    <property type="term" value="P:folic acid biosynthetic process"/>
    <property type="evidence" value="ECO:0007669"/>
    <property type="project" value="UniProtKB-KW"/>
</dbReference>
<evidence type="ECO:0000256" key="9">
    <source>
        <dbReference type="ARBA" id="ARBA00022909"/>
    </source>
</evidence>
<dbReference type="NCBIfam" id="TIGR01498">
    <property type="entry name" value="folK"/>
    <property type="match status" value="1"/>
</dbReference>
<dbReference type="AlphaFoldDB" id="A0A941W0D2"/>
<reference evidence="14" key="1">
    <citation type="journal article" date="2021" name="ISME J.">
        <title>Fine-scale metabolic discontinuity in a stratified prokaryote microbiome of a Red Sea deep halocline.</title>
        <authorList>
            <person name="Michoud G."/>
            <person name="Ngugi D.K."/>
            <person name="Barozzi A."/>
            <person name="Merlino G."/>
            <person name="Calleja M.L."/>
            <person name="Delgado-Huertas A."/>
            <person name="Moran X.A.G."/>
            <person name="Daffonchio D."/>
        </authorList>
    </citation>
    <scope>NUCLEOTIDE SEQUENCE</scope>
    <source>
        <strain evidence="14">SuakinDeep_MAG55_1</strain>
    </source>
</reference>
<evidence type="ECO:0000313" key="14">
    <source>
        <dbReference type="EMBL" id="MBS1257259.1"/>
    </source>
</evidence>
<feature type="domain" description="7,8-dihydro-6-hydroxymethylpterin-pyrophosphokinase" evidence="13">
    <location>
        <begin position="88"/>
        <end position="99"/>
    </location>
</feature>
<dbReference type="PANTHER" id="PTHR43071">
    <property type="entry name" value="2-AMINO-4-HYDROXY-6-HYDROXYMETHYLDIHYDROPTERIDINE PYROPHOSPHOKINASE"/>
    <property type="match status" value="1"/>
</dbReference>
<evidence type="ECO:0000256" key="7">
    <source>
        <dbReference type="ARBA" id="ARBA00022777"/>
    </source>
</evidence>
<keyword evidence="8" id="KW-0067">ATP-binding</keyword>
<organism evidence="14 15">
    <name type="scientific">Candidatus Scalindua arabica</name>
    <dbReference type="NCBI Taxonomy" id="1127984"/>
    <lineage>
        <taxon>Bacteria</taxon>
        <taxon>Pseudomonadati</taxon>
        <taxon>Planctomycetota</taxon>
        <taxon>Candidatus Brocadiia</taxon>
        <taxon>Candidatus Brocadiales</taxon>
        <taxon>Candidatus Scalinduaceae</taxon>
        <taxon>Candidatus Scalindua</taxon>
    </lineage>
</organism>
<evidence type="ECO:0000313" key="15">
    <source>
        <dbReference type="Proteomes" id="UP000722750"/>
    </source>
</evidence>
<keyword evidence="6" id="KW-0547">Nucleotide-binding</keyword>
<evidence type="ECO:0000256" key="8">
    <source>
        <dbReference type="ARBA" id="ARBA00022840"/>
    </source>
</evidence>
<evidence type="ECO:0000256" key="1">
    <source>
        <dbReference type="ARBA" id="ARBA00005051"/>
    </source>
</evidence>
<dbReference type="InterPro" id="IPR035907">
    <property type="entry name" value="Hppk_sf"/>
</dbReference>
<keyword evidence="5" id="KW-0808">Transferase</keyword>
<dbReference type="CDD" id="cd00483">
    <property type="entry name" value="HPPK"/>
    <property type="match status" value="1"/>
</dbReference>
<evidence type="ECO:0000256" key="6">
    <source>
        <dbReference type="ARBA" id="ARBA00022741"/>
    </source>
</evidence>
<evidence type="ECO:0000256" key="12">
    <source>
        <dbReference type="ARBA" id="ARBA00033413"/>
    </source>
</evidence>
<evidence type="ECO:0000256" key="11">
    <source>
        <dbReference type="ARBA" id="ARBA00029766"/>
    </source>
</evidence>
<dbReference type="GO" id="GO:0005524">
    <property type="term" value="F:ATP binding"/>
    <property type="evidence" value="ECO:0007669"/>
    <property type="project" value="UniProtKB-KW"/>
</dbReference>
<dbReference type="EC" id="2.7.6.3" evidence="3"/>
<dbReference type="InterPro" id="IPR000550">
    <property type="entry name" value="Hppk"/>
</dbReference>
<comment type="function">
    <text evidence="10">Catalyzes the transfer of pyrophosphate from adenosine triphosphate (ATP) to 6-hydroxymethyl-7,8-dihydropterin, an enzymatic step in folate biosynthesis pathway.</text>
</comment>
<comment type="pathway">
    <text evidence="1">Cofactor biosynthesis; tetrahydrofolate biosynthesis; 2-amino-4-hydroxy-6-hydroxymethyl-7,8-dihydropteridine diphosphate from 7,8-dihydroneopterin triphosphate: step 4/4.</text>
</comment>
<name>A0A941W0D2_9BACT</name>
<dbReference type="Pfam" id="PF01288">
    <property type="entry name" value="HPPK"/>
    <property type="match status" value="1"/>
</dbReference>
<proteinExistence type="inferred from homology"/>